<reference evidence="1" key="1">
    <citation type="submission" date="2014-09" db="EMBL/GenBank/DDBJ databases">
        <authorList>
            <person name="Magalhaes I.L.F."/>
            <person name="Oliveira U."/>
            <person name="Santos F.R."/>
            <person name="Vidigal T.H.D.A."/>
            <person name="Brescovit A.D."/>
            <person name="Santos A.J."/>
        </authorList>
    </citation>
    <scope>NUCLEOTIDE SEQUENCE</scope>
    <source>
        <tissue evidence="1">Shoot tissue taken approximately 20 cm above the soil surface</tissue>
    </source>
</reference>
<evidence type="ECO:0000313" key="1">
    <source>
        <dbReference type="EMBL" id="JAE17958.1"/>
    </source>
</evidence>
<dbReference type="AlphaFoldDB" id="A0A0A9GBA2"/>
<reference evidence="1" key="2">
    <citation type="journal article" date="2015" name="Data Brief">
        <title>Shoot transcriptome of the giant reed, Arundo donax.</title>
        <authorList>
            <person name="Barrero R.A."/>
            <person name="Guerrero F.D."/>
            <person name="Moolhuijzen P."/>
            <person name="Goolsby J.A."/>
            <person name="Tidwell J."/>
            <person name="Bellgard S.E."/>
            <person name="Bellgard M.I."/>
        </authorList>
    </citation>
    <scope>NUCLEOTIDE SEQUENCE</scope>
    <source>
        <tissue evidence="1">Shoot tissue taken approximately 20 cm above the soil surface</tissue>
    </source>
</reference>
<proteinExistence type="predicted"/>
<protein>
    <submittedName>
        <fullName evidence="1">Uncharacterized protein</fullName>
    </submittedName>
</protein>
<dbReference type="EMBL" id="GBRH01179938">
    <property type="protein sequence ID" value="JAE17958.1"/>
    <property type="molecule type" value="Transcribed_RNA"/>
</dbReference>
<sequence>MGWHATAGGEQLSAAAGVGEELSLRKLLVEDDDVELPSSAAQKALLQVPFSRT</sequence>
<organism evidence="1">
    <name type="scientific">Arundo donax</name>
    <name type="common">Giant reed</name>
    <name type="synonym">Donax arundinaceus</name>
    <dbReference type="NCBI Taxonomy" id="35708"/>
    <lineage>
        <taxon>Eukaryota</taxon>
        <taxon>Viridiplantae</taxon>
        <taxon>Streptophyta</taxon>
        <taxon>Embryophyta</taxon>
        <taxon>Tracheophyta</taxon>
        <taxon>Spermatophyta</taxon>
        <taxon>Magnoliopsida</taxon>
        <taxon>Liliopsida</taxon>
        <taxon>Poales</taxon>
        <taxon>Poaceae</taxon>
        <taxon>PACMAD clade</taxon>
        <taxon>Arundinoideae</taxon>
        <taxon>Arundineae</taxon>
        <taxon>Arundo</taxon>
    </lineage>
</organism>
<name>A0A0A9GBA2_ARUDO</name>
<accession>A0A0A9GBA2</accession>